<sequence>MECQRKTARSNKSITSTQKIYNLRTKKDTRAENAKLRKNDRQKLTEARTMDSKTLLPANQETKRKIKQIYRRATKALFGSICRADCTATEWKIAERQLGIKTLKGNSRFIALKTIFFKYGIQDPYTSLFDKTITKMKWKHMINQKVNTYWTERKQQDTLMFSSLQYLSGMYRIGKCHPTATTCSANIRDISRIPVRLKILTGSYILQTKRAVFNNTNPDPTCMLCGKSDETLSHFLLVCTELDNIRMTLTREIIDVCSVLFAKYKLNTNFDLLTILINPYYYYSQWNSENLISDIDQWLEPLCRCLCYKLHAKRYQLLDIPTKSRTIRKLAK</sequence>
<evidence type="ECO:0000313" key="1">
    <source>
        <dbReference type="EMBL" id="CAC5389759.1"/>
    </source>
</evidence>
<accession>A0A6J8C3S8</accession>
<evidence type="ECO:0000313" key="2">
    <source>
        <dbReference type="Proteomes" id="UP000507470"/>
    </source>
</evidence>
<reference evidence="1 2" key="1">
    <citation type="submission" date="2020-06" db="EMBL/GenBank/DDBJ databases">
        <authorList>
            <person name="Li R."/>
            <person name="Bekaert M."/>
        </authorList>
    </citation>
    <scope>NUCLEOTIDE SEQUENCE [LARGE SCALE GENOMIC DNA]</scope>
    <source>
        <strain evidence="2">wild</strain>
    </source>
</reference>
<dbReference type="Proteomes" id="UP000507470">
    <property type="component" value="Unassembled WGS sequence"/>
</dbReference>
<organism evidence="1 2">
    <name type="scientific">Mytilus coruscus</name>
    <name type="common">Sea mussel</name>
    <dbReference type="NCBI Taxonomy" id="42192"/>
    <lineage>
        <taxon>Eukaryota</taxon>
        <taxon>Metazoa</taxon>
        <taxon>Spiralia</taxon>
        <taxon>Lophotrochozoa</taxon>
        <taxon>Mollusca</taxon>
        <taxon>Bivalvia</taxon>
        <taxon>Autobranchia</taxon>
        <taxon>Pteriomorphia</taxon>
        <taxon>Mytilida</taxon>
        <taxon>Mytiloidea</taxon>
        <taxon>Mytilidae</taxon>
        <taxon>Mytilinae</taxon>
        <taxon>Mytilus</taxon>
    </lineage>
</organism>
<proteinExistence type="predicted"/>
<evidence type="ECO:0008006" key="3">
    <source>
        <dbReference type="Google" id="ProtNLM"/>
    </source>
</evidence>
<protein>
    <recommendedName>
        <fullName evidence="3">Reverse transcriptase zinc-binding domain-containing protein</fullName>
    </recommendedName>
</protein>
<dbReference type="OrthoDB" id="10014409at2759"/>
<keyword evidence="2" id="KW-1185">Reference proteome</keyword>
<dbReference type="EMBL" id="CACVKT020004375">
    <property type="protein sequence ID" value="CAC5389759.1"/>
    <property type="molecule type" value="Genomic_DNA"/>
</dbReference>
<name>A0A6J8C3S8_MYTCO</name>
<dbReference type="AlphaFoldDB" id="A0A6J8C3S8"/>
<gene>
    <name evidence="1" type="ORF">MCOR_24897</name>
</gene>